<feature type="domain" description="Thiamine pyrophosphate enzyme central" evidence="12">
    <location>
        <begin position="205"/>
        <end position="321"/>
    </location>
</feature>
<dbReference type="PANTHER" id="PTHR43452:SF1">
    <property type="entry name" value="PYRUVATE DECARBOXYLASE C186.09-RELATED"/>
    <property type="match status" value="1"/>
</dbReference>
<organism evidence="14 15">
    <name type="scientific">Chlorella ohadii</name>
    <dbReference type="NCBI Taxonomy" id="2649997"/>
    <lineage>
        <taxon>Eukaryota</taxon>
        <taxon>Viridiplantae</taxon>
        <taxon>Chlorophyta</taxon>
        <taxon>core chlorophytes</taxon>
        <taxon>Trebouxiophyceae</taxon>
        <taxon>Chlorellales</taxon>
        <taxon>Chlorellaceae</taxon>
        <taxon>Chlorella clade</taxon>
        <taxon>Chlorella</taxon>
    </lineage>
</organism>
<evidence type="ECO:0000256" key="3">
    <source>
        <dbReference type="ARBA" id="ARBA00001964"/>
    </source>
</evidence>
<evidence type="ECO:0000256" key="2">
    <source>
        <dbReference type="ARBA" id="ARBA00001920"/>
    </source>
</evidence>
<keyword evidence="7" id="KW-0479">Metal-binding</keyword>
<reference evidence="14" key="1">
    <citation type="submission" date="2020-11" db="EMBL/GenBank/DDBJ databases">
        <title>Chlorella ohadii genome sequencing and assembly.</title>
        <authorList>
            <person name="Murik O."/>
            <person name="Treves H."/>
            <person name="Kedem I."/>
            <person name="Shotland Y."/>
            <person name="Kaplan A."/>
        </authorList>
    </citation>
    <scope>NUCLEOTIDE SEQUENCE</scope>
    <source>
        <strain evidence="14">1</strain>
    </source>
</reference>
<dbReference type="Proteomes" id="UP001205105">
    <property type="component" value="Unassembled WGS sequence"/>
</dbReference>
<dbReference type="EMBL" id="JADXDR010000046">
    <property type="protein sequence ID" value="KAI7842955.1"/>
    <property type="molecule type" value="Genomic_DNA"/>
</dbReference>
<evidence type="ECO:0000256" key="4">
    <source>
        <dbReference type="ARBA" id="ARBA00007812"/>
    </source>
</evidence>
<evidence type="ECO:0000256" key="8">
    <source>
        <dbReference type="ARBA" id="ARBA00022793"/>
    </source>
</evidence>
<dbReference type="InterPro" id="IPR029035">
    <property type="entry name" value="DHS-like_NAD/FAD-binding_dom"/>
</dbReference>
<dbReference type="Gene3D" id="3.40.50.970">
    <property type="match status" value="2"/>
</dbReference>
<evidence type="ECO:0000256" key="10">
    <source>
        <dbReference type="ARBA" id="ARBA00023052"/>
    </source>
</evidence>
<dbReference type="FunFam" id="3.40.50.1220:FF:000009">
    <property type="entry name" value="Pyruvate decarboxylase 1"/>
    <property type="match status" value="1"/>
</dbReference>
<dbReference type="GO" id="GO:0030976">
    <property type="term" value="F:thiamine pyrophosphate binding"/>
    <property type="evidence" value="ECO:0007669"/>
    <property type="project" value="InterPro"/>
</dbReference>
<dbReference type="GO" id="GO:0000287">
    <property type="term" value="F:magnesium ion binding"/>
    <property type="evidence" value="ECO:0007669"/>
    <property type="project" value="InterPro"/>
</dbReference>
<evidence type="ECO:0000259" key="12">
    <source>
        <dbReference type="Pfam" id="PF00205"/>
    </source>
</evidence>
<evidence type="ECO:0000256" key="9">
    <source>
        <dbReference type="ARBA" id="ARBA00022842"/>
    </source>
</evidence>
<dbReference type="AlphaFoldDB" id="A0AAD5DVS7"/>
<feature type="domain" description="Thiamine pyrophosphate enzyme N-terminal TPP-binding" evidence="13">
    <location>
        <begin position="59"/>
        <end position="145"/>
    </location>
</feature>
<keyword evidence="15" id="KW-1185">Reference proteome</keyword>
<keyword evidence="8" id="KW-0210">Decarboxylase</keyword>
<comment type="caution">
    <text evidence="14">The sequence shown here is derived from an EMBL/GenBank/DDBJ whole genome shotgun (WGS) entry which is preliminary data.</text>
</comment>
<comment type="subunit">
    <text evidence="5">Homotetramer.</text>
</comment>
<evidence type="ECO:0000256" key="6">
    <source>
        <dbReference type="ARBA" id="ARBA00013202"/>
    </source>
</evidence>
<evidence type="ECO:0000313" key="14">
    <source>
        <dbReference type="EMBL" id="KAI7842955.1"/>
    </source>
</evidence>
<dbReference type="Pfam" id="PF02776">
    <property type="entry name" value="TPP_enzyme_N"/>
    <property type="match status" value="1"/>
</dbReference>
<comment type="catalytic activity">
    <reaction evidence="1">
        <text>a 2-oxocarboxylate + H(+) = an aldehyde + CO2</text>
        <dbReference type="Rhea" id="RHEA:11628"/>
        <dbReference type="ChEBI" id="CHEBI:15378"/>
        <dbReference type="ChEBI" id="CHEBI:16526"/>
        <dbReference type="ChEBI" id="CHEBI:17478"/>
        <dbReference type="ChEBI" id="CHEBI:35179"/>
        <dbReference type="EC" id="4.1.1.1"/>
    </reaction>
</comment>
<dbReference type="InterPro" id="IPR012000">
    <property type="entry name" value="Thiamin_PyroP_enz_cen_dom"/>
</dbReference>
<dbReference type="InterPro" id="IPR047213">
    <property type="entry name" value="TPP_PYR_PDC_IPDC-like"/>
</dbReference>
<accession>A0AAD5DVS7</accession>
<dbReference type="GO" id="GO:0004737">
    <property type="term" value="F:pyruvate decarboxylase activity"/>
    <property type="evidence" value="ECO:0007669"/>
    <property type="project" value="UniProtKB-EC"/>
</dbReference>
<evidence type="ECO:0000256" key="7">
    <source>
        <dbReference type="ARBA" id="ARBA00022723"/>
    </source>
</evidence>
<dbReference type="InterPro" id="IPR012110">
    <property type="entry name" value="PDC/IPDC-like"/>
</dbReference>
<evidence type="ECO:0000256" key="11">
    <source>
        <dbReference type="ARBA" id="ARBA00023239"/>
    </source>
</evidence>
<name>A0AAD5DVS7_9CHLO</name>
<dbReference type="Pfam" id="PF00205">
    <property type="entry name" value="TPP_enzyme_M"/>
    <property type="match status" value="1"/>
</dbReference>
<dbReference type="EC" id="4.1.1.1" evidence="6"/>
<evidence type="ECO:0000256" key="1">
    <source>
        <dbReference type="ARBA" id="ARBA00001041"/>
    </source>
</evidence>
<dbReference type="PANTHER" id="PTHR43452">
    <property type="entry name" value="PYRUVATE DECARBOXYLASE"/>
    <property type="match status" value="1"/>
</dbReference>
<keyword evidence="9" id="KW-0460">Magnesium</keyword>
<comment type="cofactor">
    <cofactor evidence="2">
        <name>a metal cation</name>
        <dbReference type="ChEBI" id="CHEBI:25213"/>
    </cofactor>
</comment>
<dbReference type="GO" id="GO:0000949">
    <property type="term" value="P:aromatic amino acid family catabolic process to alcohol via Ehrlich pathway"/>
    <property type="evidence" value="ECO:0007669"/>
    <property type="project" value="TreeGrafter"/>
</dbReference>
<dbReference type="SUPFAM" id="SSF52467">
    <property type="entry name" value="DHS-like NAD/FAD-binding domain"/>
    <property type="match status" value="1"/>
</dbReference>
<evidence type="ECO:0000259" key="13">
    <source>
        <dbReference type="Pfam" id="PF02776"/>
    </source>
</evidence>
<dbReference type="InterPro" id="IPR012001">
    <property type="entry name" value="Thiamin_PyroP_enz_TPP-bd_dom"/>
</dbReference>
<dbReference type="InterPro" id="IPR029061">
    <property type="entry name" value="THDP-binding"/>
</dbReference>
<protein>
    <recommendedName>
        <fullName evidence="6">pyruvate decarboxylase</fullName>
        <ecNumber evidence="6">4.1.1.1</ecNumber>
    </recommendedName>
</protein>
<dbReference type="CDD" id="cd07038">
    <property type="entry name" value="TPP_PYR_PDC_IPDC_like"/>
    <property type="match status" value="1"/>
</dbReference>
<dbReference type="GO" id="GO:0005829">
    <property type="term" value="C:cytosol"/>
    <property type="evidence" value="ECO:0007669"/>
    <property type="project" value="TreeGrafter"/>
</dbReference>
<evidence type="ECO:0000313" key="15">
    <source>
        <dbReference type="Proteomes" id="UP001205105"/>
    </source>
</evidence>
<dbReference type="PIRSF" id="PIRSF036565">
    <property type="entry name" value="Pyruvt_ip_decrb"/>
    <property type="match status" value="1"/>
</dbReference>
<comment type="cofactor">
    <cofactor evidence="3">
        <name>thiamine diphosphate</name>
        <dbReference type="ChEBI" id="CHEBI:58937"/>
    </cofactor>
</comment>
<sequence>MASTAGPSYNGEPRTLGQHIATRLVQIGVTDFFGVPGDYNLQPAWLLCCTSRFSAVSWQLLDELEKDTGLKGKWCCNELNAGYAADGYARAKGVGCCVVTFTVGGLSAINAIAGAYAENLPVVCICGGPNSNDFASNRLIHHTLGRKFDFMQELNCFKEVTAEQPVYICVCCNLAGLHHPSFDSSPIPYSLSTKQSNPRSLQAAIEAAAGFLGGKQKPVALAGSLLRVGKARKQFMEFVEAAGYPFANMAASKGLVPESSEQYMGTYWGQISAPYVSEVVESADAYLVAGPLLNDYASVGYTLGISDAKMVRVDPYRVTIAGGKGGQVFGCVRMDDFLAGLARRVQKNGTSLDIFRWGRLYSPPPEVPPSAAGSPLQTKVLFKRVQGLLQPTTLLLAETGDAIFNCQKMVLPEGCQYSCTILEALLCCHNHRYTIEVEIHDGPYNKIKNWDYVKLVQAMHNEEGALYAVRVRTEEELAEAFIYARNEGADKLCFIECMIHRRVRIPENDRMVLR</sequence>
<proteinExistence type="inferred from homology"/>
<comment type="similarity">
    <text evidence="4">Belongs to the TPP enzyme family.</text>
</comment>
<evidence type="ECO:0000256" key="5">
    <source>
        <dbReference type="ARBA" id="ARBA00011881"/>
    </source>
</evidence>
<keyword evidence="10" id="KW-0786">Thiamine pyrophosphate</keyword>
<gene>
    <name evidence="14" type="ORF">COHA_003462</name>
</gene>
<keyword evidence="11" id="KW-0456">Lyase</keyword>
<dbReference type="SUPFAM" id="SSF52518">
    <property type="entry name" value="Thiamin diphosphate-binding fold (THDP-binding)"/>
    <property type="match status" value="2"/>
</dbReference>